<dbReference type="GO" id="GO:0046556">
    <property type="term" value="F:alpha-L-arabinofuranosidase activity"/>
    <property type="evidence" value="ECO:0007669"/>
    <property type="project" value="InterPro"/>
</dbReference>
<dbReference type="AlphaFoldDB" id="A0A942YLA9"/>
<gene>
    <name evidence="2" type="ORF">KHA93_12555</name>
</gene>
<dbReference type="Gene3D" id="2.60.40.1180">
    <property type="entry name" value="Golgi alpha-mannosidase II"/>
    <property type="match status" value="1"/>
</dbReference>
<dbReference type="InterPro" id="IPR010720">
    <property type="entry name" value="Alpha-L-AF_C"/>
</dbReference>
<dbReference type="EMBL" id="JAGYPJ010000001">
    <property type="protein sequence ID" value="MBS4200462.1"/>
    <property type="molecule type" value="Genomic_DNA"/>
</dbReference>
<feature type="domain" description="Alpha-L-arabinofuranosidase C-terminal" evidence="1">
    <location>
        <begin position="15"/>
        <end position="87"/>
    </location>
</feature>
<dbReference type="GO" id="GO:0046373">
    <property type="term" value="P:L-arabinose metabolic process"/>
    <property type="evidence" value="ECO:0007669"/>
    <property type="project" value="InterPro"/>
</dbReference>
<sequence>MVDSEAVYNEENEELTIFAVNRDLDDRLLLECDNRNFEGYQVVEHIVLENDDLKQVNTATSQAVAPHNNGDATNENGRVTATLPKLSWNVTR</sequence>
<evidence type="ECO:0000313" key="3">
    <source>
        <dbReference type="Proteomes" id="UP000682713"/>
    </source>
</evidence>
<reference evidence="2 3" key="1">
    <citation type="submission" date="2021-05" db="EMBL/GenBank/DDBJ databases">
        <title>Novel Bacillus species.</title>
        <authorList>
            <person name="Liu G."/>
        </authorList>
    </citation>
    <scope>NUCLEOTIDE SEQUENCE [LARGE SCALE GENOMIC DNA]</scope>
    <source>
        <strain evidence="2 3">FJAT-49732</strain>
    </source>
</reference>
<organism evidence="2 3">
    <name type="scientific">Lederbergia citrisecunda</name>
    <dbReference type="NCBI Taxonomy" id="2833583"/>
    <lineage>
        <taxon>Bacteria</taxon>
        <taxon>Bacillati</taxon>
        <taxon>Bacillota</taxon>
        <taxon>Bacilli</taxon>
        <taxon>Bacillales</taxon>
        <taxon>Bacillaceae</taxon>
        <taxon>Lederbergia</taxon>
    </lineage>
</organism>
<dbReference type="InterPro" id="IPR013780">
    <property type="entry name" value="Glyco_hydro_b"/>
</dbReference>
<protein>
    <recommendedName>
        <fullName evidence="1">Alpha-L-arabinofuranosidase C-terminal domain-containing protein</fullName>
    </recommendedName>
</protein>
<evidence type="ECO:0000313" key="2">
    <source>
        <dbReference type="EMBL" id="MBS4200462.1"/>
    </source>
</evidence>
<keyword evidence="3" id="KW-1185">Reference proteome</keyword>
<accession>A0A942YLA9</accession>
<dbReference type="Proteomes" id="UP000682713">
    <property type="component" value="Unassembled WGS sequence"/>
</dbReference>
<dbReference type="SUPFAM" id="SSF51011">
    <property type="entry name" value="Glycosyl hydrolase domain"/>
    <property type="match status" value="1"/>
</dbReference>
<proteinExistence type="predicted"/>
<dbReference type="Pfam" id="PF06964">
    <property type="entry name" value="Alpha-L-AF_C"/>
    <property type="match status" value="1"/>
</dbReference>
<comment type="caution">
    <text evidence="2">The sequence shown here is derived from an EMBL/GenBank/DDBJ whole genome shotgun (WGS) entry which is preliminary data.</text>
</comment>
<evidence type="ECO:0000259" key="1">
    <source>
        <dbReference type="Pfam" id="PF06964"/>
    </source>
</evidence>
<name>A0A942YLA9_9BACI</name>